<accession>A0A1H2ZC59</accession>
<proteinExistence type="predicted"/>
<dbReference type="InterPro" id="IPR036513">
    <property type="entry name" value="STAS_dom_sf"/>
</dbReference>
<protein>
    <submittedName>
        <fullName evidence="1">Uncharacterized protein</fullName>
    </submittedName>
</protein>
<dbReference type="AlphaFoldDB" id="A0A1H2ZC59"/>
<evidence type="ECO:0000313" key="1">
    <source>
        <dbReference type="EMBL" id="SDX14339.1"/>
    </source>
</evidence>
<dbReference type="STRING" id="762486.SAMN05444411_103190"/>
<name>A0A1H2ZC59_9FLAO</name>
<dbReference type="Proteomes" id="UP000199595">
    <property type="component" value="Unassembled WGS sequence"/>
</dbReference>
<gene>
    <name evidence="1" type="ORF">SAMN05444411_103190</name>
</gene>
<evidence type="ECO:0000313" key="2">
    <source>
        <dbReference type="Proteomes" id="UP000199595"/>
    </source>
</evidence>
<dbReference type="Gene3D" id="3.30.750.24">
    <property type="entry name" value="STAS domain"/>
    <property type="match status" value="1"/>
</dbReference>
<reference evidence="1 2" key="1">
    <citation type="submission" date="2016-10" db="EMBL/GenBank/DDBJ databases">
        <authorList>
            <person name="de Groot N.N."/>
        </authorList>
    </citation>
    <scope>NUCLEOTIDE SEQUENCE [LARGE SCALE GENOMIC DNA]</scope>
    <source>
        <strain evidence="1 2">DSM 24956</strain>
    </source>
</reference>
<organism evidence="1 2">
    <name type="scientific">Lutibacter oricola</name>
    <dbReference type="NCBI Taxonomy" id="762486"/>
    <lineage>
        <taxon>Bacteria</taxon>
        <taxon>Pseudomonadati</taxon>
        <taxon>Bacteroidota</taxon>
        <taxon>Flavobacteriia</taxon>
        <taxon>Flavobacteriales</taxon>
        <taxon>Flavobacteriaceae</taxon>
        <taxon>Lutibacter</taxon>
    </lineage>
</organism>
<dbReference type="RefSeq" id="WP_090122420.1">
    <property type="nucleotide sequence ID" value="NZ_FNNJ01000003.1"/>
</dbReference>
<keyword evidence="2" id="KW-1185">Reference proteome</keyword>
<sequence>MNISKKEKYTIITPKSNSVNEFYTQLEGKLNSLKEEHLIIDFSENLNIKIEEIALFLKLSEVHKQNGTSFVLIYDNLDIDDLPEELIVVPTITEAEDTIDMEAIERDLGF</sequence>
<dbReference type="EMBL" id="FNNJ01000003">
    <property type="protein sequence ID" value="SDX14339.1"/>
    <property type="molecule type" value="Genomic_DNA"/>
</dbReference>
<dbReference type="OrthoDB" id="1442602at2"/>